<organism evidence="2 3">
    <name type="scientific">Stylosanthes scabra</name>
    <dbReference type="NCBI Taxonomy" id="79078"/>
    <lineage>
        <taxon>Eukaryota</taxon>
        <taxon>Viridiplantae</taxon>
        <taxon>Streptophyta</taxon>
        <taxon>Embryophyta</taxon>
        <taxon>Tracheophyta</taxon>
        <taxon>Spermatophyta</taxon>
        <taxon>Magnoliopsida</taxon>
        <taxon>eudicotyledons</taxon>
        <taxon>Gunneridae</taxon>
        <taxon>Pentapetalae</taxon>
        <taxon>rosids</taxon>
        <taxon>fabids</taxon>
        <taxon>Fabales</taxon>
        <taxon>Fabaceae</taxon>
        <taxon>Papilionoideae</taxon>
        <taxon>50 kb inversion clade</taxon>
        <taxon>dalbergioids sensu lato</taxon>
        <taxon>Dalbergieae</taxon>
        <taxon>Pterocarpus clade</taxon>
        <taxon>Stylosanthes</taxon>
    </lineage>
</organism>
<feature type="compositionally biased region" description="Basic and acidic residues" evidence="1">
    <location>
        <begin position="41"/>
        <end position="51"/>
    </location>
</feature>
<proteinExistence type="predicted"/>
<evidence type="ECO:0000313" key="3">
    <source>
        <dbReference type="Proteomes" id="UP001341840"/>
    </source>
</evidence>
<reference evidence="2 3" key="1">
    <citation type="journal article" date="2023" name="Plants (Basel)">
        <title>Bridging the Gap: Combining Genomics and Transcriptomics Approaches to Understand Stylosanthes scabra, an Orphan Legume from the Brazilian Caatinga.</title>
        <authorList>
            <person name="Ferreira-Neto J.R.C."/>
            <person name="da Silva M.D."/>
            <person name="Binneck E."/>
            <person name="de Melo N.F."/>
            <person name="da Silva R.H."/>
            <person name="de Melo A.L.T.M."/>
            <person name="Pandolfi V."/>
            <person name="Bustamante F.O."/>
            <person name="Brasileiro-Vidal A.C."/>
            <person name="Benko-Iseppon A.M."/>
        </authorList>
    </citation>
    <scope>NUCLEOTIDE SEQUENCE [LARGE SCALE GENOMIC DNA]</scope>
    <source>
        <tissue evidence="2">Leaves</tissue>
    </source>
</reference>
<dbReference type="EMBL" id="JASCZI010164309">
    <property type="protein sequence ID" value="MED6179278.1"/>
    <property type="molecule type" value="Genomic_DNA"/>
</dbReference>
<evidence type="ECO:0000313" key="2">
    <source>
        <dbReference type="EMBL" id="MED6179278.1"/>
    </source>
</evidence>
<dbReference type="Proteomes" id="UP001341840">
    <property type="component" value="Unassembled WGS sequence"/>
</dbReference>
<feature type="non-terminal residue" evidence="2">
    <location>
        <position position="88"/>
    </location>
</feature>
<accession>A0ABU6W2T6</accession>
<comment type="caution">
    <text evidence="2">The sequence shown here is derived from an EMBL/GenBank/DDBJ whole genome shotgun (WGS) entry which is preliminary data.</text>
</comment>
<gene>
    <name evidence="2" type="ORF">PIB30_115675</name>
</gene>
<keyword evidence="3" id="KW-1185">Reference proteome</keyword>
<name>A0ABU6W2T6_9FABA</name>
<feature type="region of interest" description="Disordered" evidence="1">
    <location>
        <begin position="35"/>
        <end position="60"/>
    </location>
</feature>
<sequence>MKLLLEPVETTITTLLPSIFPQNFINPSFGRRHLASATSERSMRSESDSASKELSSSFTSSLSPFTKIDLKTTSLSFSKRSRYSLTVP</sequence>
<protein>
    <submittedName>
        <fullName evidence="2">Uncharacterized protein</fullName>
    </submittedName>
</protein>
<evidence type="ECO:0000256" key="1">
    <source>
        <dbReference type="SAM" id="MobiDB-lite"/>
    </source>
</evidence>